<gene>
    <name evidence="2" type="ORF">GCM10010357_51820</name>
</gene>
<dbReference type="Gene3D" id="1.10.260.40">
    <property type="entry name" value="lambda repressor-like DNA-binding domains"/>
    <property type="match status" value="1"/>
</dbReference>
<dbReference type="Pfam" id="PF19054">
    <property type="entry name" value="DUF5753"/>
    <property type="match status" value="1"/>
</dbReference>
<evidence type="ECO:0000313" key="3">
    <source>
        <dbReference type="Proteomes" id="UP001500879"/>
    </source>
</evidence>
<sequence>MAARRGPTFRRRELGKQLRLLREKADITIEEASAALRFSETKLARVETAHNGLPKIRDLEKLLDLYGVQDLDTREALLILHRDSLSREWWTPYRHVMWNGMAVFLGLERDARAIRSWQPDLVHGLLQSESYARALFLSEKQVEETTTQFVEENVRLRMERKDIITRKDSPAELNVVVSEAALRSWIGGKDVMLEQFEEIERLVSLDNVTVQILPMFLESYRTCLNFGLLDFDEGLEPVVQTDLQETITVTDKPLMVWRYARRFDALRGGALAPSATPEFLHQLAREIDSH</sequence>
<dbReference type="SMART" id="SM00530">
    <property type="entry name" value="HTH_XRE"/>
    <property type="match status" value="1"/>
</dbReference>
<protein>
    <submittedName>
        <fullName evidence="2">Helix-turn-helix transcriptional regulator</fullName>
    </submittedName>
</protein>
<dbReference type="InterPro" id="IPR010982">
    <property type="entry name" value="Lambda_DNA-bd_dom_sf"/>
</dbReference>
<evidence type="ECO:0000259" key="1">
    <source>
        <dbReference type="PROSITE" id="PS50943"/>
    </source>
</evidence>
<dbReference type="EMBL" id="BAAABX010000055">
    <property type="protein sequence ID" value="GAA0423970.1"/>
    <property type="molecule type" value="Genomic_DNA"/>
</dbReference>
<feature type="domain" description="HTH cro/C1-type" evidence="1">
    <location>
        <begin position="18"/>
        <end position="74"/>
    </location>
</feature>
<keyword evidence="3" id="KW-1185">Reference proteome</keyword>
<dbReference type="InterPro" id="IPR043917">
    <property type="entry name" value="DUF5753"/>
</dbReference>
<name>A0ABP3IVP3_9ACTN</name>
<dbReference type="PROSITE" id="PS50943">
    <property type="entry name" value="HTH_CROC1"/>
    <property type="match status" value="1"/>
</dbReference>
<accession>A0ABP3IVP3</accession>
<evidence type="ECO:0000313" key="2">
    <source>
        <dbReference type="EMBL" id="GAA0423970.1"/>
    </source>
</evidence>
<dbReference type="Proteomes" id="UP001500879">
    <property type="component" value="Unassembled WGS sequence"/>
</dbReference>
<dbReference type="InterPro" id="IPR001387">
    <property type="entry name" value="Cro/C1-type_HTH"/>
</dbReference>
<dbReference type="RefSeq" id="WP_344028894.1">
    <property type="nucleotide sequence ID" value="NZ_BAAABX010000055.1"/>
</dbReference>
<reference evidence="3" key="1">
    <citation type="journal article" date="2019" name="Int. J. Syst. Evol. Microbiol.">
        <title>The Global Catalogue of Microorganisms (GCM) 10K type strain sequencing project: providing services to taxonomists for standard genome sequencing and annotation.</title>
        <authorList>
            <consortium name="The Broad Institute Genomics Platform"/>
            <consortium name="The Broad Institute Genome Sequencing Center for Infectious Disease"/>
            <person name="Wu L."/>
            <person name="Ma J."/>
        </authorList>
    </citation>
    <scope>NUCLEOTIDE SEQUENCE [LARGE SCALE GENOMIC DNA]</scope>
    <source>
        <strain evidence="3">JCM 4788</strain>
    </source>
</reference>
<organism evidence="2 3">
    <name type="scientific">Streptomyces luteireticuli</name>
    <dbReference type="NCBI Taxonomy" id="173858"/>
    <lineage>
        <taxon>Bacteria</taxon>
        <taxon>Bacillati</taxon>
        <taxon>Actinomycetota</taxon>
        <taxon>Actinomycetes</taxon>
        <taxon>Kitasatosporales</taxon>
        <taxon>Streptomycetaceae</taxon>
        <taxon>Streptomyces</taxon>
    </lineage>
</organism>
<dbReference type="SUPFAM" id="SSF47413">
    <property type="entry name" value="lambda repressor-like DNA-binding domains"/>
    <property type="match status" value="1"/>
</dbReference>
<proteinExistence type="predicted"/>
<dbReference type="Pfam" id="PF13560">
    <property type="entry name" value="HTH_31"/>
    <property type="match status" value="1"/>
</dbReference>
<comment type="caution">
    <text evidence="2">The sequence shown here is derived from an EMBL/GenBank/DDBJ whole genome shotgun (WGS) entry which is preliminary data.</text>
</comment>